<evidence type="ECO:0000313" key="2">
    <source>
        <dbReference type="Proteomes" id="UP000273054"/>
    </source>
</evidence>
<gene>
    <name evidence="1" type="ORF">BRZCDTV_333</name>
</gene>
<dbReference type="EMBL" id="LT994651">
    <property type="protein sequence ID" value="SPN79422.1"/>
    <property type="molecule type" value="Genomic_DNA"/>
</dbReference>
<organism evidence="1">
    <name type="scientific">Brazilian cedratvirus IHUMI</name>
    <dbReference type="NCBI Taxonomy" id="2126980"/>
    <lineage>
        <taxon>Viruses</taxon>
        <taxon>Pithoviruses</taxon>
        <taxon>Orthocedratvirinae</taxon>
        <taxon>Alphacedratvirus</taxon>
        <taxon>Alphacedratvirus brasiliense</taxon>
    </lineage>
</organism>
<proteinExistence type="predicted"/>
<reference evidence="1" key="1">
    <citation type="submission" date="2018-03" db="EMBL/GenBank/DDBJ databases">
        <authorList>
            <consortium name="Urmite Genomes"/>
        </authorList>
    </citation>
    <scope>NUCLEOTIDE SEQUENCE [LARGE SCALE GENOMIC DNA]</scope>
    <source>
        <strain evidence="1">IHUMI-27.7</strain>
    </source>
</reference>
<accession>A0A2R8FEK8</accession>
<protein>
    <submittedName>
        <fullName evidence="1">Uncharacterized protein</fullName>
    </submittedName>
</protein>
<evidence type="ECO:0000313" key="1">
    <source>
        <dbReference type="EMBL" id="SPN79422.1"/>
    </source>
</evidence>
<sequence>MKSLRSLVLAKYSYDELKELCLDPSFNLLFDCQWDIWRDKAAADFGISHQFFDLMRIVYDLRGLETPFSGSQRYLQISTYVKITPLSLASGCTEGVYEVWAAFVEARQRKDKEAMLWIADCMTPEQEKLVNLSFEIKRAMDSWAEEEVFCYPPLCDRYDLEYLCLVIIHGRVDILDQIIHKYFSLPKGFSIEKNIPKIPFWEFDKEKTIHDLPLQTTSWFAVVEIIHACLSSSDARIVDFFRSIFRDSDLQRLVAGSDFSRRSLLAHGKPEEAYNMALRFIDEKTLPRQLSYMSELVLSLPEQSEHDYTYLVTRRLGNLTFITSILPFLTKDDVKEILELCEENEHVLYPLSVSLLEEYLKKL</sequence>
<keyword evidence="2" id="KW-1185">Reference proteome</keyword>
<dbReference type="Proteomes" id="UP000273054">
    <property type="component" value="Segment"/>
</dbReference>
<name>A0A2R8FEK8_9VIRU</name>